<evidence type="ECO:0000313" key="6">
    <source>
        <dbReference type="Proteomes" id="UP000180175"/>
    </source>
</evidence>
<dbReference type="InterPro" id="IPR012338">
    <property type="entry name" value="Beta-lactam/transpept-like"/>
</dbReference>
<evidence type="ECO:0000313" key="5">
    <source>
        <dbReference type="EMBL" id="QOY35581.1"/>
    </source>
</evidence>
<reference evidence="5 6" key="3">
    <citation type="journal article" date="2019" name="Int. J. Syst. Evol. Microbiol.">
        <title>Anaerobacillus isosaccharinicus sp. nov., an alkaliphilic bacterium which degrades isosaccharinic acid.</title>
        <authorList>
            <person name="Bassil N.M."/>
            <person name="Lloyd J.R."/>
        </authorList>
    </citation>
    <scope>NUCLEOTIDE SEQUENCE [LARGE SCALE GENOMIC DNA]</scope>
    <source>
        <strain evidence="5 6">NB2006</strain>
    </source>
</reference>
<dbReference type="InterPro" id="IPR050491">
    <property type="entry name" value="AmpC-like"/>
</dbReference>
<keyword evidence="6" id="KW-1185">Reference proteome</keyword>
<evidence type="ECO:0000256" key="2">
    <source>
        <dbReference type="ARBA" id="ARBA00023136"/>
    </source>
</evidence>
<organism evidence="4 6">
    <name type="scientific">Anaerobacillus isosaccharinicus</name>
    <dbReference type="NCBI Taxonomy" id="1532552"/>
    <lineage>
        <taxon>Bacteria</taxon>
        <taxon>Bacillati</taxon>
        <taxon>Bacillota</taxon>
        <taxon>Bacilli</taxon>
        <taxon>Bacillales</taxon>
        <taxon>Bacillaceae</taxon>
        <taxon>Anaerobacillus</taxon>
    </lineage>
</organism>
<dbReference type="Pfam" id="PF00144">
    <property type="entry name" value="Beta-lactamase"/>
    <property type="match status" value="1"/>
</dbReference>
<proteinExistence type="predicted"/>
<name>A0A1S2LIX2_9BACI</name>
<accession>A0A1S2LIX2</accession>
<keyword evidence="2" id="KW-0472">Membrane</keyword>
<dbReference type="EMBL" id="LQXD01000129">
    <property type="protein sequence ID" value="OIJ12180.1"/>
    <property type="molecule type" value="Genomic_DNA"/>
</dbReference>
<evidence type="ECO:0000313" key="4">
    <source>
        <dbReference type="EMBL" id="OIJ12180.1"/>
    </source>
</evidence>
<dbReference type="Gene3D" id="3.40.710.10">
    <property type="entry name" value="DD-peptidase/beta-lactamase superfamily"/>
    <property type="match status" value="1"/>
</dbReference>
<reference evidence="5" key="4">
    <citation type="submission" date="2020-10" db="EMBL/GenBank/DDBJ databases">
        <authorList>
            <person name="Bassil N.M."/>
            <person name="Lloyd J.R."/>
        </authorList>
    </citation>
    <scope>NUCLEOTIDE SEQUENCE</scope>
    <source>
        <strain evidence="5">NB2006</strain>
    </source>
</reference>
<comment type="subcellular location">
    <subcellularLocation>
        <location evidence="1">Membrane</location>
    </subcellularLocation>
</comment>
<dbReference type="GO" id="GO:0016020">
    <property type="term" value="C:membrane"/>
    <property type="evidence" value="ECO:0007669"/>
    <property type="project" value="UniProtKB-SubCell"/>
</dbReference>
<dbReference type="InterPro" id="IPR001466">
    <property type="entry name" value="Beta-lactam-related"/>
</dbReference>
<dbReference type="PANTHER" id="PTHR46825:SF11">
    <property type="entry name" value="PENICILLIN-BINDING PROTEIN 4"/>
    <property type="match status" value="1"/>
</dbReference>
<dbReference type="RefSeq" id="WP_071317757.1">
    <property type="nucleotide sequence ID" value="NZ_CP063356.2"/>
</dbReference>
<reference evidence="4 6" key="1">
    <citation type="submission" date="2016-10" db="EMBL/GenBank/DDBJ databases">
        <title>Draft genome sequences of four alkaliphilic bacteria belonging to the Anaerobacillus genus.</title>
        <authorList>
            <person name="Bassil N.M."/>
            <person name="Lloyd J.R."/>
        </authorList>
    </citation>
    <scope>NUCLEOTIDE SEQUENCE [LARGE SCALE GENOMIC DNA]</scope>
    <source>
        <strain evidence="4 6">NB2006</strain>
    </source>
</reference>
<reference evidence="5 6" key="2">
    <citation type="journal article" date="2017" name="Genome Announc.">
        <title>Draft Genome Sequences of Four Alkaliphilic Bacteria Belonging to the Anaerobacillus Genus.</title>
        <authorList>
            <person name="Bassil N.M."/>
            <person name="Lloyd J.R."/>
        </authorList>
    </citation>
    <scope>NUCLEOTIDE SEQUENCE [LARGE SCALE GENOMIC DNA]</scope>
    <source>
        <strain evidence="5 6">NB2006</strain>
    </source>
</reference>
<evidence type="ECO:0000256" key="1">
    <source>
        <dbReference type="ARBA" id="ARBA00004370"/>
    </source>
</evidence>
<sequence>METRLRNYLSNIKKFTGAVLIAKDDEIIFKEAFGLACDGVQNTTKSNFGIGSVTKSFTALSIMQLVEKNKLKLNDKVIDFFEEIYPDAKITIHHLLNQTSGIPNYLFDKRVQTGDDFTPEQIIDLVLEKPLKFQPGKKWQYSNTNYLLLAQIIETVTNQSFHEYVTEHILLPAGMENSFFDGEKEDNKAQYWESVFHCKPSLLLGAGDLVSNVEDLFLYDQALSSDRLATTESIKKMQSISYDGTLVKYGYGWFIKNNFGRQSISHGGFHPIGYTSHFEKFVEENLTIIVLSNKLQKNSPLGVKYFNSTDLGREIGARAFGKTAFPWQKFN</sequence>
<protein>
    <submittedName>
        <fullName evidence="5">Beta-lactamase family protein</fullName>
    </submittedName>
</protein>
<feature type="domain" description="Beta-lactamase-related" evidence="3">
    <location>
        <begin position="17"/>
        <end position="300"/>
    </location>
</feature>
<gene>
    <name evidence="5" type="ORF">AWH56_023375</name>
    <name evidence="4" type="ORF">AWH56_14515</name>
</gene>
<dbReference type="OrthoDB" id="9803467at2"/>
<dbReference type="KEGG" id="aia:AWH56_023375"/>
<dbReference type="PANTHER" id="PTHR46825">
    <property type="entry name" value="D-ALANYL-D-ALANINE-CARBOXYPEPTIDASE/ENDOPEPTIDASE AMPH"/>
    <property type="match status" value="1"/>
</dbReference>
<dbReference type="Proteomes" id="UP000180175">
    <property type="component" value="Chromosome"/>
</dbReference>
<dbReference type="EMBL" id="CP063356">
    <property type="protein sequence ID" value="QOY35581.1"/>
    <property type="molecule type" value="Genomic_DNA"/>
</dbReference>
<dbReference type="SUPFAM" id="SSF56601">
    <property type="entry name" value="beta-lactamase/transpeptidase-like"/>
    <property type="match status" value="1"/>
</dbReference>
<evidence type="ECO:0000259" key="3">
    <source>
        <dbReference type="Pfam" id="PF00144"/>
    </source>
</evidence>
<dbReference type="AlphaFoldDB" id="A0A1S2LIX2"/>